<accession>A0ABX9XJ98</accession>
<evidence type="ECO:0000256" key="4">
    <source>
        <dbReference type="ARBA" id="ARBA00022842"/>
    </source>
</evidence>
<keyword evidence="4" id="KW-0460">Magnesium</keyword>
<evidence type="ECO:0000256" key="1">
    <source>
        <dbReference type="ARBA" id="ARBA00001946"/>
    </source>
</evidence>
<reference evidence="6 7" key="1">
    <citation type="submission" date="2018-11" db="EMBL/GenBank/DDBJ databases">
        <authorList>
            <person name="Jang G.I."/>
            <person name="Hwang C.Y."/>
        </authorList>
    </citation>
    <scope>NUCLEOTIDE SEQUENCE [LARGE SCALE GENOMIC DNA]</scope>
    <source>
        <strain evidence="6 7">SSM26</strain>
    </source>
</reference>
<dbReference type="NCBIfam" id="TIGR01509">
    <property type="entry name" value="HAD-SF-IA-v3"/>
    <property type="match status" value="1"/>
</dbReference>
<gene>
    <name evidence="6" type="ORF">EF096_10805</name>
</gene>
<dbReference type="SFLD" id="SFLDS00003">
    <property type="entry name" value="Haloacid_Dehalogenase"/>
    <property type="match status" value="1"/>
</dbReference>
<evidence type="ECO:0000256" key="2">
    <source>
        <dbReference type="ARBA" id="ARBA00022723"/>
    </source>
</evidence>
<dbReference type="SFLD" id="SFLDG01129">
    <property type="entry name" value="C1.5:_HAD__Beta-PGM__Phosphata"/>
    <property type="match status" value="1"/>
</dbReference>
<proteinExistence type="predicted"/>
<keyword evidence="5" id="KW-0119">Carbohydrate metabolism</keyword>
<dbReference type="SFLD" id="SFLDG01135">
    <property type="entry name" value="C1.5.6:_HAD__Beta-PGM__Phospha"/>
    <property type="match status" value="1"/>
</dbReference>
<evidence type="ECO:0000313" key="6">
    <source>
        <dbReference type="EMBL" id="ROZ84281.1"/>
    </source>
</evidence>
<dbReference type="InterPro" id="IPR023198">
    <property type="entry name" value="PGP-like_dom2"/>
</dbReference>
<organism evidence="6 7">
    <name type="scientific">Pseudomonas neustonica</name>
    <dbReference type="NCBI Taxonomy" id="2487346"/>
    <lineage>
        <taxon>Bacteria</taxon>
        <taxon>Pseudomonadati</taxon>
        <taxon>Pseudomonadota</taxon>
        <taxon>Gammaproteobacteria</taxon>
        <taxon>Pseudomonadales</taxon>
        <taxon>Pseudomonadaceae</taxon>
        <taxon>Pseudomonas</taxon>
    </lineage>
</organism>
<dbReference type="InterPro" id="IPR050155">
    <property type="entry name" value="HAD-like_hydrolase_sf"/>
</dbReference>
<dbReference type="InterPro" id="IPR036412">
    <property type="entry name" value="HAD-like_sf"/>
</dbReference>
<dbReference type="Proteomes" id="UP000275199">
    <property type="component" value="Unassembled WGS sequence"/>
</dbReference>
<dbReference type="GO" id="GO:0016787">
    <property type="term" value="F:hydrolase activity"/>
    <property type="evidence" value="ECO:0007669"/>
    <property type="project" value="UniProtKB-KW"/>
</dbReference>
<dbReference type="PANTHER" id="PTHR43434">
    <property type="entry name" value="PHOSPHOGLYCOLATE PHOSPHATASE"/>
    <property type="match status" value="1"/>
</dbReference>
<keyword evidence="7" id="KW-1185">Reference proteome</keyword>
<dbReference type="NCBIfam" id="TIGR01549">
    <property type="entry name" value="HAD-SF-IA-v1"/>
    <property type="match status" value="1"/>
</dbReference>
<dbReference type="Gene3D" id="1.10.150.240">
    <property type="entry name" value="Putative phosphatase, domain 2"/>
    <property type="match status" value="1"/>
</dbReference>
<evidence type="ECO:0000313" key="7">
    <source>
        <dbReference type="Proteomes" id="UP000275199"/>
    </source>
</evidence>
<evidence type="ECO:0000256" key="5">
    <source>
        <dbReference type="ARBA" id="ARBA00023277"/>
    </source>
</evidence>
<comment type="caution">
    <text evidence="6">The sequence shown here is derived from an EMBL/GenBank/DDBJ whole genome shotgun (WGS) entry which is preliminary data.</text>
</comment>
<dbReference type="InterPro" id="IPR041492">
    <property type="entry name" value="HAD_2"/>
</dbReference>
<name>A0ABX9XJ98_9PSED</name>
<keyword evidence="2" id="KW-0479">Metal-binding</keyword>
<comment type="cofactor">
    <cofactor evidence="1">
        <name>Mg(2+)</name>
        <dbReference type="ChEBI" id="CHEBI:18420"/>
    </cofactor>
</comment>
<protein>
    <submittedName>
        <fullName evidence="6">HAD family hydrolase</fullName>
    </submittedName>
</protein>
<evidence type="ECO:0000256" key="3">
    <source>
        <dbReference type="ARBA" id="ARBA00022801"/>
    </source>
</evidence>
<dbReference type="Pfam" id="PF13419">
    <property type="entry name" value="HAD_2"/>
    <property type="match status" value="1"/>
</dbReference>
<sequence>MMLTSVLFDLDGTLLDTVDDFMAIIDAMLQEHGKPMANPALVRSQVSDGSVGMLCAAFAMRPDGAGFDDLREDFLRRYTQQLAVHTRPFPGIMDLLDWLDAEGLPWGVVTNKMSRFSIPLIEAMGLAERCGSLICPDQVTHGKPHAEPVLKACAELGVEPGDCVFVGDHLRDIQSGNAAGTATVAALYGYIPAGDDPASWQATHSINNATELRFWLEARRVKETLHV</sequence>
<dbReference type="InterPro" id="IPR023214">
    <property type="entry name" value="HAD_sf"/>
</dbReference>
<dbReference type="SUPFAM" id="SSF56784">
    <property type="entry name" value="HAD-like"/>
    <property type="match status" value="1"/>
</dbReference>
<dbReference type="EMBL" id="RKKU01000012">
    <property type="protein sequence ID" value="ROZ84281.1"/>
    <property type="molecule type" value="Genomic_DNA"/>
</dbReference>
<keyword evidence="3 6" id="KW-0378">Hydrolase</keyword>
<dbReference type="Gene3D" id="3.40.50.1000">
    <property type="entry name" value="HAD superfamily/HAD-like"/>
    <property type="match status" value="1"/>
</dbReference>
<dbReference type="InterPro" id="IPR006439">
    <property type="entry name" value="HAD-SF_hydro_IA"/>
</dbReference>
<dbReference type="PANTHER" id="PTHR43434:SF23">
    <property type="entry name" value="PHOSPHOGLYCOLATE PHOSPHATASE"/>
    <property type="match status" value="1"/>
</dbReference>